<dbReference type="AlphaFoldDB" id="A0A2V2ZRH3"/>
<comment type="caution">
    <text evidence="2">The sequence shown here is derived from an EMBL/GenBank/DDBJ whole genome shotgun (WGS) entry which is preliminary data.</text>
</comment>
<dbReference type="EMBL" id="QGTW01000010">
    <property type="protein sequence ID" value="PWW26655.1"/>
    <property type="molecule type" value="Genomic_DNA"/>
</dbReference>
<reference evidence="2 3" key="1">
    <citation type="submission" date="2018-05" db="EMBL/GenBank/DDBJ databases">
        <title>Freshwater and sediment microbial communities from various areas in North America, analyzing microbe dynamics in response to fracking.</title>
        <authorList>
            <person name="Lamendella R."/>
        </authorList>
    </citation>
    <scope>NUCLEOTIDE SEQUENCE [LARGE SCALE GENOMIC DNA]</scope>
    <source>
        <strain evidence="2 3">15_TX</strain>
    </source>
</reference>
<name>A0A2V2ZRH3_9BACI</name>
<evidence type="ECO:0000256" key="1">
    <source>
        <dbReference type="SAM" id="SignalP"/>
    </source>
</evidence>
<feature type="signal peptide" evidence="1">
    <location>
        <begin position="1"/>
        <end position="22"/>
    </location>
</feature>
<gene>
    <name evidence="2" type="ORF">DFO73_110229</name>
</gene>
<dbReference type="RefSeq" id="WP_110066225.1">
    <property type="nucleotide sequence ID" value="NZ_QGTW01000010.1"/>
</dbReference>
<proteinExistence type="predicted"/>
<keyword evidence="1" id="KW-0732">Signal</keyword>
<dbReference type="Proteomes" id="UP000247150">
    <property type="component" value="Unassembled WGS sequence"/>
</dbReference>
<dbReference type="PROSITE" id="PS51257">
    <property type="entry name" value="PROKAR_LIPOPROTEIN"/>
    <property type="match status" value="1"/>
</dbReference>
<sequence length="190" mass="21346">MYKKILAFIVLTFLVLVGCADGQEKFPTASITKEMEEALGTDIVIPNLDGYQINYAEIQNPPVFEGKPLGDRQVATITYTKNRGKLVKLTDKQKEAIENANERKILFGEFKGERLVTLEVSNYEVLQADSETKKIEGIPVDYSFKESEDGGRFEFFAINLEGVSYVLTVTPSDDNDPLELVKSVVRQIKQ</sequence>
<feature type="chain" id="PRO_5015842620" description="Lipoprotein" evidence="1">
    <location>
        <begin position="23"/>
        <end position="190"/>
    </location>
</feature>
<evidence type="ECO:0008006" key="4">
    <source>
        <dbReference type="Google" id="ProtNLM"/>
    </source>
</evidence>
<organism evidence="2 3">
    <name type="scientific">Cytobacillus oceanisediminis</name>
    <dbReference type="NCBI Taxonomy" id="665099"/>
    <lineage>
        <taxon>Bacteria</taxon>
        <taxon>Bacillati</taxon>
        <taxon>Bacillota</taxon>
        <taxon>Bacilli</taxon>
        <taxon>Bacillales</taxon>
        <taxon>Bacillaceae</taxon>
        <taxon>Cytobacillus</taxon>
    </lineage>
</organism>
<dbReference type="OrthoDB" id="2476564at2"/>
<protein>
    <recommendedName>
        <fullName evidence="4">Lipoprotein</fullName>
    </recommendedName>
</protein>
<accession>A0A2V2ZRH3</accession>
<evidence type="ECO:0000313" key="3">
    <source>
        <dbReference type="Proteomes" id="UP000247150"/>
    </source>
</evidence>
<evidence type="ECO:0000313" key="2">
    <source>
        <dbReference type="EMBL" id="PWW26655.1"/>
    </source>
</evidence>